<dbReference type="AlphaFoldDB" id="A0A8F1SA67"/>
<dbReference type="RefSeq" id="WP_232735984.1">
    <property type="nucleotide sequence ID" value="NZ_CP076459.1"/>
</dbReference>
<evidence type="ECO:0000259" key="6">
    <source>
        <dbReference type="Pfam" id="PF01409"/>
    </source>
</evidence>
<evidence type="ECO:0000256" key="2">
    <source>
        <dbReference type="ARBA" id="ARBA00022741"/>
    </source>
</evidence>
<dbReference type="SUPFAM" id="SSF55681">
    <property type="entry name" value="Class II aaRS and biotin synthetases"/>
    <property type="match status" value="1"/>
</dbReference>
<dbReference type="GO" id="GO:0000049">
    <property type="term" value="F:tRNA binding"/>
    <property type="evidence" value="ECO:0007669"/>
    <property type="project" value="InterPro"/>
</dbReference>
<evidence type="ECO:0000313" key="7">
    <source>
        <dbReference type="EMBL" id="QWQ31189.1"/>
    </source>
</evidence>
<dbReference type="Gene3D" id="3.30.930.10">
    <property type="entry name" value="Bira Bifunctional Protein, Domain 2"/>
    <property type="match status" value="1"/>
</dbReference>
<evidence type="ECO:0000256" key="4">
    <source>
        <dbReference type="ARBA" id="ARBA00022917"/>
    </source>
</evidence>
<proteinExistence type="predicted"/>
<keyword evidence="5" id="KW-0030">Aminoacyl-tRNA synthetase</keyword>
<dbReference type="Proteomes" id="UP000677117">
    <property type="component" value="Chromosome"/>
</dbReference>
<dbReference type="InterPro" id="IPR002319">
    <property type="entry name" value="Phenylalanyl-tRNA_Synthase"/>
</dbReference>
<dbReference type="GO" id="GO:0004812">
    <property type="term" value="F:aminoacyl-tRNA ligase activity"/>
    <property type="evidence" value="ECO:0007669"/>
    <property type="project" value="UniProtKB-KW"/>
</dbReference>
<sequence length="141" mass="16087">MFSVTKIWMRATSIHFIKSKACTFRVGVNVGNLIATLQEFLQEYYGKKLDVRVNPFYFPFTEPSFEFALSCPFCEGKNPDCKVCSGEGWIELLGCGMIHPNVLRAAQIDPNEYTGFAFGCGIDRLVMMKYGIEDVLVFWKR</sequence>
<keyword evidence="3" id="KW-0067">ATP-binding</keyword>
<dbReference type="EMBL" id="CP076459">
    <property type="protein sequence ID" value="QWQ31189.1"/>
    <property type="molecule type" value="Genomic_DNA"/>
</dbReference>
<evidence type="ECO:0000313" key="8">
    <source>
        <dbReference type="Proteomes" id="UP000677117"/>
    </source>
</evidence>
<keyword evidence="4" id="KW-0648">Protein biosynthesis</keyword>
<dbReference type="GO" id="GO:0006412">
    <property type="term" value="P:translation"/>
    <property type="evidence" value="ECO:0007669"/>
    <property type="project" value="UniProtKB-KW"/>
</dbReference>
<reference evidence="7" key="1">
    <citation type="submission" date="2021-06" db="EMBL/GenBank/DDBJ databases">
        <title>An adapted protocol for Saccharibacteria cultivation: two new species join this phylum of Candidate Phyla Radiations.</title>
        <authorList>
            <person name="Ibrahim A."/>
            <person name="Maatouk M."/>
            <person name="Raoult D."/>
            <person name="Bittar F."/>
        </authorList>
    </citation>
    <scope>NUCLEOTIDE SEQUENCE</scope>
    <source>
        <strain evidence="7">IHU2</strain>
    </source>
</reference>
<keyword evidence="2" id="KW-0547">Nucleotide-binding</keyword>
<keyword evidence="1" id="KW-0436">Ligase</keyword>
<feature type="domain" description="Phenylalanyl-tRNA synthetase" evidence="6">
    <location>
        <begin position="16"/>
        <end position="139"/>
    </location>
</feature>
<protein>
    <recommendedName>
        <fullName evidence="6">Phenylalanyl-tRNA synthetase domain-containing protein</fullName>
    </recommendedName>
</protein>
<keyword evidence="8" id="KW-1185">Reference proteome</keyword>
<evidence type="ECO:0000256" key="5">
    <source>
        <dbReference type="ARBA" id="ARBA00023146"/>
    </source>
</evidence>
<gene>
    <name evidence="7" type="ORF">KOY49_03255</name>
</gene>
<dbReference type="KEGG" id="mvl:KOY49_03255"/>
<accession>A0A8F1SA67</accession>
<organism evidence="7 8">
    <name type="scientific">Candidatus Minimicrobia vallesae</name>
    <dbReference type="NCBI Taxonomy" id="2841264"/>
    <lineage>
        <taxon>Bacteria</taxon>
        <taxon>Candidatus Saccharimonadota</taxon>
        <taxon>Candidatus Saccharimonadota incertae sedis</taxon>
        <taxon>Candidatus Minimicrobia</taxon>
    </lineage>
</organism>
<dbReference type="GO" id="GO:0005524">
    <property type="term" value="F:ATP binding"/>
    <property type="evidence" value="ECO:0007669"/>
    <property type="project" value="UniProtKB-KW"/>
</dbReference>
<dbReference type="Pfam" id="PF01409">
    <property type="entry name" value="tRNA-synt_2d"/>
    <property type="match status" value="1"/>
</dbReference>
<dbReference type="InterPro" id="IPR045864">
    <property type="entry name" value="aa-tRNA-synth_II/BPL/LPL"/>
</dbReference>
<dbReference type="GO" id="GO:0043039">
    <property type="term" value="P:tRNA aminoacylation"/>
    <property type="evidence" value="ECO:0007669"/>
    <property type="project" value="InterPro"/>
</dbReference>
<name>A0A8F1SA67_9BACT</name>
<evidence type="ECO:0000256" key="3">
    <source>
        <dbReference type="ARBA" id="ARBA00022840"/>
    </source>
</evidence>
<evidence type="ECO:0000256" key="1">
    <source>
        <dbReference type="ARBA" id="ARBA00022598"/>
    </source>
</evidence>